<sequence>MSTSNVVERTVEFLKPIIEAKLKSNNAKPIVVGIEGPQGSGKSYASSRIKNILSESYNTCNIIQFSMDDFYLTYEQQQIVSSKYKDNILLQGRGLPGTHDVTLLLNIISHLIANDSSRYPISIPIYDKSAHNGKGDRQSNDTWLNIHKPVDVIIFEGWFNGYTSISENQNLINKWHSIRKKFSPKFNSIDNDSISEINDNLQEYEDVWKMFDIFICIKTSDINNVYTWRKQQEHELIEKKGSGMTDEEVEKFIDRYMPIYYLYYDRLEELQNKISEY</sequence>
<evidence type="ECO:0000313" key="11">
    <source>
        <dbReference type="Proteomes" id="UP000697127"/>
    </source>
</evidence>
<dbReference type="GO" id="GO:0016301">
    <property type="term" value="F:kinase activity"/>
    <property type="evidence" value="ECO:0007669"/>
    <property type="project" value="UniProtKB-KW"/>
</dbReference>
<dbReference type="FunFam" id="3.40.50.300:FF:001691">
    <property type="entry name" value="Probable ATP-dependent kinase TDA10"/>
    <property type="match status" value="1"/>
</dbReference>
<evidence type="ECO:0008006" key="12">
    <source>
        <dbReference type="Google" id="ProtNLM"/>
    </source>
</evidence>
<evidence type="ECO:0000256" key="5">
    <source>
        <dbReference type="ARBA" id="ARBA00022741"/>
    </source>
</evidence>
<accession>A0A9P7BGB3</accession>
<dbReference type="EMBL" id="PUHW01000144">
    <property type="protein sequence ID" value="KAG0688534.1"/>
    <property type="molecule type" value="Genomic_DNA"/>
</dbReference>
<organism evidence="10 11">
    <name type="scientific">Pichia californica</name>
    <dbReference type="NCBI Taxonomy" id="460514"/>
    <lineage>
        <taxon>Eukaryota</taxon>
        <taxon>Fungi</taxon>
        <taxon>Dikarya</taxon>
        <taxon>Ascomycota</taxon>
        <taxon>Saccharomycotina</taxon>
        <taxon>Pichiomycetes</taxon>
        <taxon>Pichiales</taxon>
        <taxon>Pichiaceae</taxon>
        <taxon>Pichia</taxon>
    </lineage>
</organism>
<dbReference type="GO" id="GO:0005737">
    <property type="term" value="C:cytoplasm"/>
    <property type="evidence" value="ECO:0007669"/>
    <property type="project" value="UniProtKB-SubCell"/>
</dbReference>
<evidence type="ECO:0000313" key="10">
    <source>
        <dbReference type="EMBL" id="KAG0688534.1"/>
    </source>
</evidence>
<evidence type="ECO:0000256" key="8">
    <source>
        <dbReference type="ARBA" id="ARBA00023242"/>
    </source>
</evidence>
<keyword evidence="4" id="KW-0808">Transferase</keyword>
<name>A0A9P7BGB3_9ASCO</name>
<dbReference type="InterPro" id="IPR027417">
    <property type="entry name" value="P-loop_NTPase"/>
</dbReference>
<keyword evidence="11" id="KW-1185">Reference proteome</keyword>
<comment type="similarity">
    <text evidence="9">Belongs to the GLYK kinase family.</text>
</comment>
<keyword evidence="5" id="KW-0547">Nucleotide-binding</keyword>
<dbReference type="PANTHER" id="PTHR10285">
    <property type="entry name" value="URIDINE KINASE"/>
    <property type="match status" value="1"/>
</dbReference>
<evidence type="ECO:0000256" key="6">
    <source>
        <dbReference type="ARBA" id="ARBA00022777"/>
    </source>
</evidence>
<dbReference type="GO" id="GO:0005524">
    <property type="term" value="F:ATP binding"/>
    <property type="evidence" value="ECO:0007669"/>
    <property type="project" value="UniProtKB-KW"/>
</dbReference>
<evidence type="ECO:0000256" key="2">
    <source>
        <dbReference type="ARBA" id="ARBA00004496"/>
    </source>
</evidence>
<dbReference type="Proteomes" id="UP000697127">
    <property type="component" value="Unassembled WGS sequence"/>
</dbReference>
<keyword evidence="8" id="KW-0539">Nucleus</keyword>
<dbReference type="SUPFAM" id="SSF52540">
    <property type="entry name" value="P-loop containing nucleoside triphosphate hydrolases"/>
    <property type="match status" value="1"/>
</dbReference>
<comment type="subcellular location">
    <subcellularLocation>
        <location evidence="2">Cytoplasm</location>
    </subcellularLocation>
    <subcellularLocation>
        <location evidence="1">Nucleus</location>
    </subcellularLocation>
</comment>
<reference evidence="10" key="1">
    <citation type="submission" date="2020-11" db="EMBL/GenBank/DDBJ databases">
        <title>Kefir isolates.</title>
        <authorList>
            <person name="Marcisauskas S."/>
            <person name="Kim Y."/>
            <person name="Blasche S."/>
        </authorList>
    </citation>
    <scope>NUCLEOTIDE SEQUENCE</scope>
    <source>
        <strain evidence="10">Olga-1</strain>
    </source>
</reference>
<evidence type="ECO:0000256" key="7">
    <source>
        <dbReference type="ARBA" id="ARBA00022840"/>
    </source>
</evidence>
<dbReference type="AlphaFoldDB" id="A0A9P7BGB3"/>
<evidence type="ECO:0000256" key="9">
    <source>
        <dbReference type="ARBA" id="ARBA00061312"/>
    </source>
</evidence>
<gene>
    <name evidence="10" type="ORF">C6P40_000853</name>
</gene>
<keyword evidence="7" id="KW-0067">ATP-binding</keyword>
<keyword evidence="6" id="KW-0418">Kinase</keyword>
<comment type="caution">
    <text evidence="10">The sequence shown here is derived from an EMBL/GenBank/DDBJ whole genome shotgun (WGS) entry which is preliminary data.</text>
</comment>
<dbReference type="Gene3D" id="3.40.50.300">
    <property type="entry name" value="P-loop containing nucleotide triphosphate hydrolases"/>
    <property type="match status" value="1"/>
</dbReference>
<evidence type="ECO:0000256" key="3">
    <source>
        <dbReference type="ARBA" id="ARBA00022490"/>
    </source>
</evidence>
<evidence type="ECO:0000256" key="1">
    <source>
        <dbReference type="ARBA" id="ARBA00004123"/>
    </source>
</evidence>
<keyword evidence="3" id="KW-0963">Cytoplasm</keyword>
<evidence type="ECO:0000256" key="4">
    <source>
        <dbReference type="ARBA" id="ARBA00022679"/>
    </source>
</evidence>
<protein>
    <recommendedName>
        <fullName evidence="12">Phosphoribulokinase/uridine kinase domain-containing protein</fullName>
    </recommendedName>
</protein>
<dbReference type="GO" id="GO:0005634">
    <property type="term" value="C:nucleus"/>
    <property type="evidence" value="ECO:0007669"/>
    <property type="project" value="UniProtKB-SubCell"/>
</dbReference>
<proteinExistence type="inferred from homology"/>